<evidence type="ECO:0000313" key="2">
    <source>
        <dbReference type="EMBL" id="PIW36817.1"/>
    </source>
</evidence>
<dbReference type="Proteomes" id="UP000230292">
    <property type="component" value="Unassembled WGS sequence"/>
</dbReference>
<feature type="region of interest" description="Disordered" evidence="1">
    <location>
        <begin position="1"/>
        <end position="31"/>
    </location>
</feature>
<comment type="caution">
    <text evidence="2">The sequence shown here is derived from an EMBL/GenBank/DDBJ whole genome shotgun (WGS) entry which is preliminary data.</text>
</comment>
<protein>
    <submittedName>
        <fullName evidence="2">Uncharacterized protein</fullName>
    </submittedName>
</protein>
<dbReference type="EMBL" id="PFGC01000039">
    <property type="protein sequence ID" value="PIW36817.1"/>
    <property type="molecule type" value="Genomic_DNA"/>
</dbReference>
<accession>A0A2M7H3L0</accession>
<dbReference type="AlphaFoldDB" id="A0A2M7H3L0"/>
<sequence length="308" mass="34827">MRRSISSGEPRLRAHNLNEREASATGSPLFDPERAIPRAQVKQWLDYATEPIVQQQVSRMELSKSEYWRRISSYPGAPKHRVAADLILMFPDSRGRLDLSEELFKVASSMINVESKGNEDFEKLRDLAVLFPGRRDDLDLDNHREVELQDLIMHPMGRPWSGYGSDNISRFSHLARNAANLRQLYPETQLIMTSECLEWFHGLITRVAAGEMTDKDRSEIIQMTADARLAFLTQLNRADYAAILTGPESGAWLKQSVGLSSPAKAAHEAWQLTMLGAAELKVDENSIVHWRSAEVSETELVLPERSSL</sequence>
<name>A0A2M7H3L0_9BACT</name>
<organism evidence="2 3">
    <name type="scientific">Candidatus Kerfeldbacteria bacterium CG15_BIG_FIL_POST_REV_8_21_14_020_45_12</name>
    <dbReference type="NCBI Taxonomy" id="2014247"/>
    <lineage>
        <taxon>Bacteria</taxon>
        <taxon>Candidatus Kerfeldiibacteriota</taxon>
    </lineage>
</organism>
<evidence type="ECO:0000256" key="1">
    <source>
        <dbReference type="SAM" id="MobiDB-lite"/>
    </source>
</evidence>
<reference evidence="2 3" key="1">
    <citation type="submission" date="2017-09" db="EMBL/GenBank/DDBJ databases">
        <title>Depth-based differentiation of microbial function through sediment-hosted aquifers and enrichment of novel symbionts in the deep terrestrial subsurface.</title>
        <authorList>
            <person name="Probst A.J."/>
            <person name="Ladd B."/>
            <person name="Jarett J.K."/>
            <person name="Geller-Mcgrath D.E."/>
            <person name="Sieber C.M."/>
            <person name="Emerson J.B."/>
            <person name="Anantharaman K."/>
            <person name="Thomas B.C."/>
            <person name="Malmstrom R."/>
            <person name="Stieglmeier M."/>
            <person name="Klingl A."/>
            <person name="Woyke T."/>
            <person name="Ryan C.M."/>
            <person name="Banfield J.F."/>
        </authorList>
    </citation>
    <scope>NUCLEOTIDE SEQUENCE [LARGE SCALE GENOMIC DNA]</scope>
    <source>
        <strain evidence="2">CG15_BIG_FIL_POST_REV_8_21_14_020_45_12</strain>
    </source>
</reference>
<gene>
    <name evidence="2" type="ORF">COW24_03400</name>
</gene>
<evidence type="ECO:0000313" key="3">
    <source>
        <dbReference type="Proteomes" id="UP000230292"/>
    </source>
</evidence>
<feature type="compositionally biased region" description="Basic and acidic residues" evidence="1">
    <location>
        <begin position="10"/>
        <end position="22"/>
    </location>
</feature>
<proteinExistence type="predicted"/>